<evidence type="ECO:0000256" key="8">
    <source>
        <dbReference type="ARBA" id="ARBA00031747"/>
    </source>
</evidence>
<dbReference type="Proteomes" id="UP000222788">
    <property type="component" value="Unassembled WGS sequence"/>
</dbReference>
<feature type="compositionally biased region" description="Basic and acidic residues" evidence="9">
    <location>
        <begin position="396"/>
        <end position="408"/>
    </location>
</feature>
<dbReference type="PROSITE" id="PS00018">
    <property type="entry name" value="EF_HAND_1"/>
    <property type="match status" value="1"/>
</dbReference>
<feature type="region of interest" description="Disordered" evidence="9">
    <location>
        <begin position="1"/>
        <end position="55"/>
    </location>
</feature>
<feature type="region of interest" description="Disordered" evidence="9">
    <location>
        <begin position="490"/>
        <end position="542"/>
    </location>
</feature>
<dbReference type="GO" id="GO:0005669">
    <property type="term" value="C:transcription factor TFIID complex"/>
    <property type="evidence" value="ECO:0007669"/>
    <property type="project" value="InterPro"/>
</dbReference>
<reference evidence="11 12" key="1">
    <citation type="journal article" date="2013" name="Fungal Biol.">
        <title>Analysis of microsatellite markers in the genome of the plant pathogen Ceratocystis fimbriata.</title>
        <authorList>
            <person name="Simpson M.C."/>
            <person name="Wilken P.M."/>
            <person name="Coetzee M.P."/>
            <person name="Wingfield M.J."/>
            <person name="Wingfield B.D."/>
        </authorList>
    </citation>
    <scope>NUCLEOTIDE SEQUENCE [LARGE SCALE GENOMIC DNA]</scope>
    <source>
        <strain evidence="11 12">CBS 114723</strain>
    </source>
</reference>
<accession>A0A2C5X0H7</accession>
<evidence type="ECO:0000256" key="6">
    <source>
        <dbReference type="ARBA" id="ARBA00023242"/>
    </source>
</evidence>
<evidence type="ECO:0000259" key="10">
    <source>
        <dbReference type="Pfam" id="PF05236"/>
    </source>
</evidence>
<comment type="caution">
    <text evidence="11">The sequence shown here is derived from an EMBL/GenBank/DDBJ whole genome shotgun (WGS) entry which is preliminary data.</text>
</comment>
<dbReference type="AlphaFoldDB" id="A0A2C5X0H7"/>
<dbReference type="STRING" id="1035309.A0A2C5X0H7"/>
<feature type="region of interest" description="Disordered" evidence="9">
    <location>
        <begin position="336"/>
        <end position="471"/>
    </location>
</feature>
<dbReference type="Pfam" id="PF05236">
    <property type="entry name" value="TAF4"/>
    <property type="match status" value="1"/>
</dbReference>
<feature type="compositionally biased region" description="Basic and acidic residues" evidence="9">
    <location>
        <begin position="442"/>
        <end position="456"/>
    </location>
</feature>
<evidence type="ECO:0000256" key="9">
    <source>
        <dbReference type="SAM" id="MobiDB-lite"/>
    </source>
</evidence>
<keyword evidence="5" id="KW-0804">Transcription</keyword>
<feature type="domain" description="Transcription initiation factor TFIID component TAF4 C-terminal" evidence="10">
    <location>
        <begin position="287"/>
        <end position="566"/>
    </location>
</feature>
<comment type="subcellular location">
    <subcellularLocation>
        <location evidence="1">Nucleus</location>
    </subcellularLocation>
</comment>
<evidence type="ECO:0000313" key="11">
    <source>
        <dbReference type="EMBL" id="PHH51777.1"/>
    </source>
</evidence>
<comment type="function">
    <text evidence="7">Functions as a component of the DNA-binding general transcription factor complex TFIID. Binding of TFIID to a promoter (with or without TATA element) is the initial step in pre-initiation complex (PIC) formation. TFIID plays a key role in the regulation of gene expression by RNA polymerase II through different activities such as transcription activator interaction, core promoter recognition and selectivity, TFIIA and TFIIB interaction, chromatin modification (histone acetylation by TAF1), facilitation of DNA opening and initiation of transcription.</text>
</comment>
<keyword evidence="4" id="KW-0805">Transcription regulation</keyword>
<dbReference type="EMBL" id="APWK03000085">
    <property type="protein sequence ID" value="PHH51777.1"/>
    <property type="molecule type" value="Genomic_DNA"/>
</dbReference>
<keyword evidence="6" id="KW-0539">Nucleus</keyword>
<feature type="compositionally biased region" description="Gly residues" evidence="9">
    <location>
        <begin position="500"/>
        <end position="511"/>
    </location>
</feature>
<comment type="similarity">
    <text evidence="2">Belongs to the TAF4 family.</text>
</comment>
<proteinExistence type="inferred from homology"/>
<gene>
    <name evidence="11" type="ORF">CFIMG_001906RA</name>
</gene>
<evidence type="ECO:0000256" key="5">
    <source>
        <dbReference type="ARBA" id="ARBA00023163"/>
    </source>
</evidence>
<dbReference type="OrthoDB" id="21060at2759"/>
<keyword evidence="12" id="KW-1185">Reference proteome</keyword>
<evidence type="ECO:0000256" key="4">
    <source>
        <dbReference type="ARBA" id="ARBA00023015"/>
    </source>
</evidence>
<reference evidence="11 12" key="2">
    <citation type="journal article" date="2013" name="IMA Fungus">
        <title>IMA Genome-F 1: Ceratocystis fimbriata: Draft nuclear genome sequence for the plant pathogen, Ceratocystis fimbriata.</title>
        <authorList>
            <person name="Wilken P.M."/>
            <person name="Steenkamp E.T."/>
            <person name="Wingfield M.J."/>
            <person name="de Beer Z.W."/>
            <person name="Wingfield B.D."/>
        </authorList>
    </citation>
    <scope>NUCLEOTIDE SEQUENCE [LARGE SCALE GENOMIC DNA]</scope>
    <source>
        <strain evidence="11 12">CBS 114723</strain>
    </source>
</reference>
<dbReference type="InterPro" id="IPR018247">
    <property type="entry name" value="EF_Hand_1_Ca_BS"/>
</dbReference>
<evidence type="ECO:0000313" key="12">
    <source>
        <dbReference type="Proteomes" id="UP000222788"/>
    </source>
</evidence>
<dbReference type="GO" id="GO:0006352">
    <property type="term" value="P:DNA-templated transcription initiation"/>
    <property type="evidence" value="ECO:0007669"/>
    <property type="project" value="InterPro"/>
</dbReference>
<evidence type="ECO:0000256" key="3">
    <source>
        <dbReference type="ARBA" id="ARBA00017306"/>
    </source>
</evidence>
<evidence type="ECO:0000256" key="7">
    <source>
        <dbReference type="ARBA" id="ARBA00025346"/>
    </source>
</evidence>
<evidence type="ECO:0000256" key="2">
    <source>
        <dbReference type="ARBA" id="ARBA00006178"/>
    </source>
</evidence>
<dbReference type="InterPro" id="IPR007900">
    <property type="entry name" value="TAF4_C"/>
</dbReference>
<sequence>MPQQSAPTPISHSSIGTPQSVPSPSPIAQQTAFTVPPNKRPRLSPPTSQQESPYRAHSYISSPASITTPTVVASPQSGGIALPMATAATTFATPQQSSLMASGLHLPEGAASPTLAMAQAQQRPLIAAPSIDIKAEEAYMASLYAISDENKNTFSHLPPGSRSTMYGSGPLNQPATQTALEQNLFAAQVSEKAWNEALSRWERSHVQELSNPFLLIANLHHRADKIARDQGLSLNLETKINPNLPKIKNAPDPIEPRLQVSTKVLPDSTAIVNVTGSFIPHEANLGDQMALLSLATKCRLKSLIEDADRITRNRQNYSHGEIPEEWQPAAAELKPFKGDVPIDSDAVDADVGTQGPDASHSAGQKRPVEATKPTENGPPSKIPKVSTNHIIQAVRETGRTEREWEERRLRRRNARLAGTTDTSTSQTRAGSVAPGAQSRSIAPDKKDSGAKKEPKRGSKMAEASHASQNQTSSMFAGFGAASGLFGKKRKGKTYDWMNPGSGGGGGTGGRSGTATPGKSGGANAPATPAPLTSDTGRNRLGTWREDKDKGRLIQLRDWVAALTDDGLDSRAIQAALDKLDTSLPR</sequence>
<feature type="compositionally biased region" description="Polar residues" evidence="9">
    <location>
        <begin position="1"/>
        <end position="33"/>
    </location>
</feature>
<protein>
    <recommendedName>
        <fullName evidence="3">Transcription initiation factor TFIID subunit 4</fullName>
    </recommendedName>
    <alternativeName>
        <fullName evidence="8">TBP-associated factor 4</fullName>
    </alternativeName>
</protein>
<organism evidence="11 12">
    <name type="scientific">Ceratocystis fimbriata CBS 114723</name>
    <dbReference type="NCBI Taxonomy" id="1035309"/>
    <lineage>
        <taxon>Eukaryota</taxon>
        <taxon>Fungi</taxon>
        <taxon>Dikarya</taxon>
        <taxon>Ascomycota</taxon>
        <taxon>Pezizomycotina</taxon>
        <taxon>Sordariomycetes</taxon>
        <taxon>Hypocreomycetidae</taxon>
        <taxon>Microascales</taxon>
        <taxon>Ceratocystidaceae</taxon>
        <taxon>Ceratocystis</taxon>
    </lineage>
</organism>
<name>A0A2C5X0H7_9PEZI</name>
<evidence type="ECO:0000256" key="1">
    <source>
        <dbReference type="ARBA" id="ARBA00004123"/>
    </source>
</evidence>